<dbReference type="InterPro" id="IPR036986">
    <property type="entry name" value="S4_RNA-bd_sf"/>
</dbReference>
<organism evidence="4 5">
    <name type="scientific">Tropicimonas omnivorans</name>
    <dbReference type="NCBI Taxonomy" id="3075590"/>
    <lineage>
        <taxon>Bacteria</taxon>
        <taxon>Pseudomonadati</taxon>
        <taxon>Pseudomonadota</taxon>
        <taxon>Alphaproteobacteria</taxon>
        <taxon>Rhodobacterales</taxon>
        <taxon>Roseobacteraceae</taxon>
        <taxon>Tropicimonas</taxon>
    </lineage>
</organism>
<dbReference type="Pfam" id="PF01479">
    <property type="entry name" value="S4"/>
    <property type="match status" value="1"/>
</dbReference>
<evidence type="ECO:0000313" key="5">
    <source>
        <dbReference type="Proteomes" id="UP001265259"/>
    </source>
</evidence>
<dbReference type="Gene3D" id="3.10.290.10">
    <property type="entry name" value="RNA-binding S4 domain"/>
    <property type="match status" value="1"/>
</dbReference>
<evidence type="ECO:0000313" key="4">
    <source>
        <dbReference type="EMBL" id="MDT0681912.1"/>
    </source>
</evidence>
<sequence>MTDTPLIRVDKWLWHARFFKSRGLSAKAVSDGGIRVDGVRISKPSRSVGPGNTLTFVTGNRVRVVRIVDVGTRRGPAPEAQALYEDLSPPPEPRDDGAPVRTGPRPTKKDRRRMDATRSGALDPFAGSE</sequence>
<proteinExistence type="predicted"/>
<dbReference type="PROSITE" id="PS50889">
    <property type="entry name" value="S4"/>
    <property type="match status" value="1"/>
</dbReference>
<reference evidence="4 5" key="1">
    <citation type="submission" date="2023-09" db="EMBL/GenBank/DDBJ databases">
        <authorList>
            <person name="Rey-Velasco X."/>
        </authorList>
    </citation>
    <scope>NUCLEOTIDE SEQUENCE [LARGE SCALE GENOMIC DNA]</scope>
    <source>
        <strain evidence="4 5">F158</strain>
    </source>
</reference>
<feature type="region of interest" description="Disordered" evidence="2">
    <location>
        <begin position="75"/>
        <end position="129"/>
    </location>
</feature>
<dbReference type="InterPro" id="IPR002942">
    <property type="entry name" value="S4_RNA-bd"/>
</dbReference>
<keyword evidence="1" id="KW-0694">RNA-binding</keyword>
<dbReference type="EMBL" id="JAVRHL010000001">
    <property type="protein sequence ID" value="MDT0681912.1"/>
    <property type="molecule type" value="Genomic_DNA"/>
</dbReference>
<evidence type="ECO:0000256" key="1">
    <source>
        <dbReference type="PROSITE-ProRule" id="PRU00182"/>
    </source>
</evidence>
<comment type="caution">
    <text evidence="4">The sequence shown here is derived from an EMBL/GenBank/DDBJ whole genome shotgun (WGS) entry which is preliminary data.</text>
</comment>
<dbReference type="SMART" id="SM00363">
    <property type="entry name" value="S4"/>
    <property type="match status" value="1"/>
</dbReference>
<dbReference type="RefSeq" id="WP_311689664.1">
    <property type="nucleotide sequence ID" value="NZ_JAVRHL010000001.1"/>
</dbReference>
<evidence type="ECO:0000256" key="2">
    <source>
        <dbReference type="SAM" id="MobiDB-lite"/>
    </source>
</evidence>
<evidence type="ECO:0000259" key="3">
    <source>
        <dbReference type="SMART" id="SM00363"/>
    </source>
</evidence>
<dbReference type="SUPFAM" id="SSF55174">
    <property type="entry name" value="Alpha-L RNA-binding motif"/>
    <property type="match status" value="1"/>
</dbReference>
<feature type="domain" description="RNA-binding S4" evidence="3">
    <location>
        <begin position="7"/>
        <end position="72"/>
    </location>
</feature>
<accession>A0ABU3DFK6</accession>
<keyword evidence="5" id="KW-1185">Reference proteome</keyword>
<gene>
    <name evidence="4" type="ORF">RM543_04380</name>
</gene>
<protein>
    <submittedName>
        <fullName evidence="4">RNA-binding S4 domain-containing protein</fullName>
    </submittedName>
</protein>
<dbReference type="CDD" id="cd00165">
    <property type="entry name" value="S4"/>
    <property type="match status" value="1"/>
</dbReference>
<dbReference type="Proteomes" id="UP001265259">
    <property type="component" value="Unassembled WGS sequence"/>
</dbReference>
<name>A0ABU3DFK6_9RHOB</name>